<dbReference type="EC" id="3.1.4.4" evidence="5"/>
<dbReference type="CDD" id="cd09138">
    <property type="entry name" value="PLDc_vPLD1_2_yPLD_like_1"/>
    <property type="match status" value="1"/>
</dbReference>
<dbReference type="Gene3D" id="3.30.870.10">
    <property type="entry name" value="Endonuclease Chain A"/>
    <property type="match status" value="3"/>
</dbReference>
<dbReference type="InterPro" id="IPR001736">
    <property type="entry name" value="PLipase_D/transphosphatidylase"/>
</dbReference>
<dbReference type="SMART" id="SM00155">
    <property type="entry name" value="PLDc"/>
    <property type="match status" value="2"/>
</dbReference>
<feature type="region of interest" description="Disordered" evidence="6">
    <location>
        <begin position="365"/>
        <end position="389"/>
    </location>
</feature>
<keyword evidence="1" id="KW-0677">Repeat</keyword>
<dbReference type="PIRSF" id="PIRSF009376">
    <property type="entry name" value="Phospholipase_D_euk"/>
    <property type="match status" value="1"/>
</dbReference>
<protein>
    <recommendedName>
        <fullName evidence="5">Phospholipase</fullName>
        <ecNumber evidence="5">3.1.4.4</ecNumber>
    </recommendedName>
</protein>
<comment type="caution">
    <text evidence="8">The sequence shown here is derived from an EMBL/GenBank/DDBJ whole genome shotgun (WGS) entry which is preliminary data.</text>
</comment>
<dbReference type="PANTHER" id="PTHR18896">
    <property type="entry name" value="PHOSPHOLIPASE D"/>
    <property type="match status" value="1"/>
</dbReference>
<gene>
    <name evidence="8" type="ORF">DNG_02468</name>
</gene>
<feature type="compositionally biased region" description="Basic and acidic residues" evidence="6">
    <location>
        <begin position="372"/>
        <end position="383"/>
    </location>
</feature>
<keyword evidence="3 5" id="KW-0442">Lipid degradation</keyword>
<dbReference type="CDD" id="cd09141">
    <property type="entry name" value="PLDc_vPLD1_2_yPLD_like_2"/>
    <property type="match status" value="1"/>
</dbReference>
<evidence type="ECO:0000256" key="6">
    <source>
        <dbReference type="SAM" id="MobiDB-lite"/>
    </source>
</evidence>
<dbReference type="PANTHER" id="PTHR18896:SF186">
    <property type="entry name" value="PHOSPHOLIPASE D"/>
    <property type="match status" value="1"/>
</dbReference>
<evidence type="ECO:0000313" key="9">
    <source>
        <dbReference type="Proteomes" id="UP001187682"/>
    </source>
</evidence>
<feature type="domain" description="PLD phosphodiesterase" evidence="7">
    <location>
        <begin position="209"/>
        <end position="236"/>
    </location>
</feature>
<dbReference type="GO" id="GO:0035556">
    <property type="term" value="P:intracellular signal transduction"/>
    <property type="evidence" value="ECO:0007669"/>
    <property type="project" value="InterPro"/>
</dbReference>
<dbReference type="Proteomes" id="UP001187682">
    <property type="component" value="Unassembled WGS sequence"/>
</dbReference>
<evidence type="ECO:0000256" key="4">
    <source>
        <dbReference type="ARBA" id="ARBA00023098"/>
    </source>
</evidence>
<sequence>MDFLRKVEAGIKEAHSNITDLVSGPEEEKHSHTHPGHECVDIHPDHHRNNRYGSFAPQTTGNVKWYVDGCSYFWAVSEAIESARESIYILDWWLSPELYLRRPPAANEKYRLDNLLKAAAERGVSVKVIVYKEVQAALTLNSAHTRQRLESLHNNISVFRHPDHTPTGYNLAKDLSESFKNFSLSAASVSKASVDTLKAIYGTSDGMVLFWAHHEKLCVIDERVAFMGGLDMCFGRWDTTSHPLADAHPGNLDATVFPGQDYGNARIYDFDKIEEWEKNKLDRTRSSRMGWTDVSISLNGPITGSLIHHFKDRWNYLFKEKYSKKNPGRYAKFDRILPPGGESGHHSWRDPNALLDSVHGRMSRGLSQWTGHENRRERSRSREGGASTSIQLVRSSTKWSSGLPTEHSIADAYIDAITKAEHFVYIENQFFITATSDKQRPVSNKIGAAIVDRILRAHRAAEDFLIIIVIPAVPGFPGDLKSDGALGTRAIMEFQYFSINRGGHSILEKLREGGVTDPSRYISFYNLRNYDRINTSSTMAEAERASGVSYERARKEYDNAVGAGDRLGEPVTRGGDQYQRYQQAAARVEDRTWDTISSSYMSGGPDLASIPWHGAPEAEMDAFVSEELYVHSKLLIADDRLVICGSANINDRSQLGSHDSEIAVVIEEQGTVDSRMNGRPRAVGKFAASLRRYISRKHLGLLPDQRCDRPEGRNWSSVEAGPNEYDWGSEADALVRDPLDPAFRRLWAGTARVNTEVFSRAFHVVPNDKVRTWEDYDSFFSKHFSIPGVEEKKDGAAAAAGKKTEYGHVVASEFPGGVRELKEWLGRVRGTLVEMPLGFLADVDDIAKEGVGLNGLTMELYT</sequence>
<dbReference type="PROSITE" id="PS50035">
    <property type="entry name" value="PLD"/>
    <property type="match status" value="2"/>
</dbReference>
<keyword evidence="2 5" id="KW-0378">Hydrolase</keyword>
<comment type="similarity">
    <text evidence="5">Belongs to the phospholipase D family.</text>
</comment>
<accession>A0AAE8MU01</accession>
<dbReference type="GO" id="GO:0004630">
    <property type="term" value="F:phospholipase D activity"/>
    <property type="evidence" value="ECO:0007669"/>
    <property type="project" value="UniProtKB-UniRule"/>
</dbReference>
<name>A0AAE8MU01_9PEZI</name>
<evidence type="ECO:0000256" key="2">
    <source>
        <dbReference type="ARBA" id="ARBA00022801"/>
    </source>
</evidence>
<evidence type="ECO:0000256" key="1">
    <source>
        <dbReference type="ARBA" id="ARBA00022737"/>
    </source>
</evidence>
<organism evidence="8 9">
    <name type="scientific">Cephalotrichum gorgonifer</name>
    <dbReference type="NCBI Taxonomy" id="2041049"/>
    <lineage>
        <taxon>Eukaryota</taxon>
        <taxon>Fungi</taxon>
        <taxon>Dikarya</taxon>
        <taxon>Ascomycota</taxon>
        <taxon>Pezizomycotina</taxon>
        <taxon>Sordariomycetes</taxon>
        <taxon>Hypocreomycetidae</taxon>
        <taxon>Microascales</taxon>
        <taxon>Microascaceae</taxon>
        <taxon>Cephalotrichum</taxon>
    </lineage>
</organism>
<reference evidence="8" key="1">
    <citation type="submission" date="2018-03" db="EMBL/GenBank/DDBJ databases">
        <authorList>
            <person name="Guldener U."/>
        </authorList>
    </citation>
    <scope>NUCLEOTIDE SEQUENCE</scope>
</reference>
<evidence type="ECO:0000256" key="3">
    <source>
        <dbReference type="ARBA" id="ARBA00022963"/>
    </source>
</evidence>
<comment type="catalytic activity">
    <reaction evidence="5">
        <text>a 1,2-diacyl-sn-glycero-3-phosphocholine + H2O = a 1,2-diacyl-sn-glycero-3-phosphate + choline + H(+)</text>
        <dbReference type="Rhea" id="RHEA:14445"/>
        <dbReference type="ChEBI" id="CHEBI:15354"/>
        <dbReference type="ChEBI" id="CHEBI:15377"/>
        <dbReference type="ChEBI" id="CHEBI:15378"/>
        <dbReference type="ChEBI" id="CHEBI:57643"/>
        <dbReference type="ChEBI" id="CHEBI:58608"/>
        <dbReference type="EC" id="3.1.4.4"/>
    </reaction>
</comment>
<feature type="domain" description="PLD phosphodiesterase" evidence="7">
    <location>
        <begin position="626"/>
        <end position="653"/>
    </location>
</feature>
<keyword evidence="4" id="KW-0443">Lipid metabolism</keyword>
<proteinExistence type="inferred from homology"/>
<dbReference type="GO" id="GO:0009395">
    <property type="term" value="P:phospholipid catabolic process"/>
    <property type="evidence" value="ECO:0007669"/>
    <property type="project" value="TreeGrafter"/>
</dbReference>
<evidence type="ECO:0000259" key="7">
    <source>
        <dbReference type="PROSITE" id="PS50035"/>
    </source>
</evidence>
<dbReference type="AlphaFoldDB" id="A0AAE8MU01"/>
<dbReference type="SUPFAM" id="SSF56024">
    <property type="entry name" value="Phospholipase D/nuclease"/>
    <property type="match status" value="2"/>
</dbReference>
<dbReference type="GO" id="GO:0006654">
    <property type="term" value="P:phosphatidic acid biosynthetic process"/>
    <property type="evidence" value="ECO:0007669"/>
    <property type="project" value="InterPro"/>
</dbReference>
<dbReference type="Pfam" id="PF00614">
    <property type="entry name" value="PLDc"/>
    <property type="match status" value="2"/>
</dbReference>
<dbReference type="InterPro" id="IPR016555">
    <property type="entry name" value="PLipase_D_euk"/>
</dbReference>
<evidence type="ECO:0000256" key="5">
    <source>
        <dbReference type="PIRNR" id="PIRNR009376"/>
    </source>
</evidence>
<keyword evidence="9" id="KW-1185">Reference proteome</keyword>
<dbReference type="InterPro" id="IPR015679">
    <property type="entry name" value="PLipase_D_fam"/>
</dbReference>
<dbReference type="EMBL" id="ONZQ02000003">
    <property type="protein sequence ID" value="SPN99616.1"/>
    <property type="molecule type" value="Genomic_DNA"/>
</dbReference>
<evidence type="ECO:0000313" key="8">
    <source>
        <dbReference type="EMBL" id="SPN99616.1"/>
    </source>
</evidence>